<dbReference type="PROSITE" id="PS50200">
    <property type="entry name" value="RA"/>
    <property type="match status" value="1"/>
</dbReference>
<feature type="region of interest" description="Disordered" evidence="2">
    <location>
        <begin position="321"/>
        <end position="393"/>
    </location>
</feature>
<feature type="compositionally biased region" description="Polar residues" evidence="2">
    <location>
        <begin position="753"/>
        <end position="772"/>
    </location>
</feature>
<evidence type="ECO:0000313" key="5">
    <source>
        <dbReference type="Proteomes" id="UP000515158"/>
    </source>
</evidence>
<dbReference type="CDD" id="cd13319">
    <property type="entry name" value="PH_RARhoGAP"/>
    <property type="match status" value="1"/>
</dbReference>
<feature type="compositionally biased region" description="Pro residues" evidence="2">
    <location>
        <begin position="1145"/>
        <end position="1161"/>
    </location>
</feature>
<evidence type="ECO:0000259" key="4">
    <source>
        <dbReference type="PROSITE" id="PS50238"/>
    </source>
</evidence>
<dbReference type="InterPro" id="IPR011993">
    <property type="entry name" value="PH-like_dom_sf"/>
</dbReference>
<dbReference type="GO" id="GO:0048699">
    <property type="term" value="P:generation of neurons"/>
    <property type="evidence" value="ECO:0007669"/>
    <property type="project" value="UniProtKB-ARBA"/>
</dbReference>
<dbReference type="InterPro" id="IPR029071">
    <property type="entry name" value="Ubiquitin-like_domsf"/>
</dbReference>
<dbReference type="SUPFAM" id="SSF48350">
    <property type="entry name" value="GTPase activation domain, GAP"/>
    <property type="match status" value="1"/>
</dbReference>
<dbReference type="SUPFAM" id="SSF54236">
    <property type="entry name" value="Ubiquitin-like"/>
    <property type="match status" value="1"/>
</dbReference>
<feature type="compositionally biased region" description="Low complexity" evidence="2">
    <location>
        <begin position="706"/>
        <end position="717"/>
    </location>
</feature>
<dbReference type="SMART" id="SM00324">
    <property type="entry name" value="RhoGAP"/>
    <property type="match status" value="1"/>
</dbReference>
<feature type="compositionally biased region" description="Low complexity" evidence="2">
    <location>
        <begin position="773"/>
        <end position="793"/>
    </location>
</feature>
<sequence length="1226" mass="131130">MFPHDTLHLYDENPLAMKIKGLMSRRNSPASKLSRALSTKSVRPEDGAPGPPGPQAPGGGVVLGGVVAPASADALAALPNGDATKLSPKLRQFIMEAPAQFTTGVQGQERHLFLFSDVLLVAKPRSPGHFKLKDKVRVASLWLTADPRALQDVCEVDKSTETSFVLGWPTTNVVATFSTQAARDLWWSKLNEVVASETDHEPKSTNIQVVFYDVDTNIEYCKTLCVRPSDTVQRCIQQALEHLEMQSLDAQQFQLWAKTPGDDSPYPLVGHERPFAIRMSCLRDNMNQEEGFDLDHCNNMYEPLNPRQRCQFILRNIRQMAEHDKKKPKSRKSPMRLRQVFKRTKSEVAVDTADSADLPSKNKKGKSLKQRRSNSSGHDADAEEPPQGDLFGQPLQTLWRESPAGAAPAGLVVDDVAGELAKPIMSLLANVFAHGTATQGIFRRSANQRNVKELRAVLDGPDGPGLWGDGDYDATTAIIEKSSILTTSCLLKEFLRCLPVPLLVPDLCADWLDAHHTADTPQPGKPTKLQRYAAVLALLPRCHRGLLAYMLCLLHHVAANQDHNLMSPSNLGVVFAPGLLRAPENSPKELEAVLTATTPAIVAYLISHCQQLFGPAVTRLLGEPPPPQDSGAEESDSLHSGGLDSLEHLEPCPPPRKDKMSLSRDSGLTMSDSQLFTPDEEESGSTSSSGSGRVSGRASRPMRFKVATTTPPAGTTPGAPPAAVPAPSGCRQYVRVYGGWEERRAGGPGLYSMCSSPRTAQLPSATSTNTGGSPMASPMASPSATSTCPAASPFKREDWFRQRSALRRLASPSSPSHSPNYSPSYSPSSSPGPSTSSASQVIYGNLQGCPSGAAVGSRGESTGSEGPSSCSSASTAATTSLRTATHRRLDSARRERLRRSASEESLLERRARPHPPSLPQNHPGHAAREANHPPTRPPQPPQAERPLPALPTIPHRSLAPRDHRDVPRISRSRSAYHLASTPEAGSGRSSFSFARVYPLEAQAELDALYGYACVRSCGGGSATGSLGAVGADKSADDSYDSSTLSDDDSTPHVSRSNSRSKEPWSPTSTAGVAAPAAPSAPPPPLPPKLRHLPPVHVELGATMERRGRSRRRLPKPAARSKSLPPPSQAHRNGADGMADAMAAPASPPPYRPPPYRPPPSVVPSHRAPITTYYLGARANPNPSPNLGSSPNVSGASNPSNPSNPSMGPKGCASPSMGPSEEGESYV</sequence>
<dbReference type="InterPro" id="IPR000159">
    <property type="entry name" value="RA_dom"/>
</dbReference>
<dbReference type="InterPro" id="IPR008936">
    <property type="entry name" value="Rho_GTPase_activation_prot"/>
</dbReference>
<feature type="compositionally biased region" description="Polar residues" evidence="2">
    <location>
        <begin position="663"/>
        <end position="676"/>
    </location>
</feature>
<dbReference type="Pfam" id="PF00788">
    <property type="entry name" value="RA"/>
    <property type="match status" value="1"/>
</dbReference>
<feature type="compositionally biased region" description="Low complexity" evidence="2">
    <location>
        <begin position="684"/>
        <end position="699"/>
    </location>
</feature>
<feature type="compositionally biased region" description="Basic and acidic residues" evidence="2">
    <location>
        <begin position="959"/>
        <end position="968"/>
    </location>
</feature>
<feature type="compositionally biased region" description="Low complexity" evidence="2">
    <location>
        <begin position="1184"/>
        <end position="1219"/>
    </location>
</feature>
<dbReference type="OrthoDB" id="27389at2759"/>
<dbReference type="RefSeq" id="XP_034244423.1">
    <property type="nucleotide sequence ID" value="XM_034388532.1"/>
</dbReference>
<keyword evidence="5" id="KW-1185">Reference proteome</keyword>
<dbReference type="PANTHER" id="PTHR23179:SF3">
    <property type="entry name" value="RHO GTPASE-ACTIVATING PROTEIN 20"/>
    <property type="match status" value="1"/>
</dbReference>
<feature type="compositionally biased region" description="Basic residues" evidence="2">
    <location>
        <begin position="326"/>
        <end position="343"/>
    </location>
</feature>
<dbReference type="GO" id="GO:0071944">
    <property type="term" value="C:cell periphery"/>
    <property type="evidence" value="ECO:0007669"/>
    <property type="project" value="UniProtKB-ARBA"/>
</dbReference>
<feature type="domain" description="Ras-associating" evidence="3">
    <location>
        <begin position="210"/>
        <end position="319"/>
    </location>
</feature>
<feature type="compositionally biased region" description="Low complexity" evidence="2">
    <location>
        <begin position="856"/>
        <end position="883"/>
    </location>
</feature>
<feature type="compositionally biased region" description="Low complexity" evidence="2">
    <location>
        <begin position="811"/>
        <end position="839"/>
    </location>
</feature>
<dbReference type="Pfam" id="PF22286">
    <property type="entry name" value="RHG20_PH"/>
    <property type="match status" value="1"/>
</dbReference>
<dbReference type="PROSITE" id="PS50238">
    <property type="entry name" value="RHOGAP"/>
    <property type="match status" value="1"/>
</dbReference>
<dbReference type="InterPro" id="IPR047887">
    <property type="entry name" value="ARHGAP20_PH"/>
</dbReference>
<dbReference type="GeneID" id="117647050"/>
<evidence type="ECO:0000313" key="6">
    <source>
        <dbReference type="RefSeq" id="XP_034244423.1"/>
    </source>
</evidence>
<dbReference type="Proteomes" id="UP000515158">
    <property type="component" value="Unplaced"/>
</dbReference>
<feature type="region of interest" description="Disordered" evidence="2">
    <location>
        <begin position="1030"/>
        <end position="1226"/>
    </location>
</feature>
<evidence type="ECO:0000259" key="3">
    <source>
        <dbReference type="PROSITE" id="PS50200"/>
    </source>
</evidence>
<accession>A0A6P8YWC5</accession>
<feature type="region of interest" description="Disordered" evidence="2">
    <location>
        <begin position="746"/>
        <end position="989"/>
    </location>
</feature>
<feature type="compositionally biased region" description="Low complexity" evidence="2">
    <location>
        <begin position="1134"/>
        <end position="1144"/>
    </location>
</feature>
<dbReference type="InParanoid" id="A0A6P8YWC5"/>
<feature type="domain" description="Rho-GAP" evidence="4">
    <location>
        <begin position="411"/>
        <end position="613"/>
    </location>
</feature>
<dbReference type="AlphaFoldDB" id="A0A6P8YWC5"/>
<dbReference type="PANTHER" id="PTHR23179">
    <property type="entry name" value="T-CELL ACTIVATION RHO GTPASE ACTIVATING PROTEIN-RELATED"/>
    <property type="match status" value="1"/>
</dbReference>
<feature type="compositionally biased region" description="Basic and acidic residues" evidence="2">
    <location>
        <begin position="887"/>
        <end position="910"/>
    </location>
</feature>
<organism evidence="6">
    <name type="scientific">Thrips palmi</name>
    <name type="common">Melon thrips</name>
    <dbReference type="NCBI Taxonomy" id="161013"/>
    <lineage>
        <taxon>Eukaryota</taxon>
        <taxon>Metazoa</taxon>
        <taxon>Ecdysozoa</taxon>
        <taxon>Arthropoda</taxon>
        <taxon>Hexapoda</taxon>
        <taxon>Insecta</taxon>
        <taxon>Pterygota</taxon>
        <taxon>Neoptera</taxon>
        <taxon>Paraneoptera</taxon>
        <taxon>Thysanoptera</taxon>
        <taxon>Terebrantia</taxon>
        <taxon>Thripoidea</taxon>
        <taxon>Thripidae</taxon>
        <taxon>Thrips</taxon>
    </lineage>
</organism>
<feature type="compositionally biased region" description="Basic and acidic residues" evidence="2">
    <location>
        <begin position="645"/>
        <end position="662"/>
    </location>
</feature>
<feature type="compositionally biased region" description="Polar residues" evidence="2">
    <location>
        <begin position="26"/>
        <end position="41"/>
    </location>
</feature>
<gene>
    <name evidence="6" type="primary">LOC117647050</name>
</gene>
<feature type="region of interest" description="Disordered" evidence="2">
    <location>
        <begin position="26"/>
        <end position="61"/>
    </location>
</feature>
<dbReference type="SUPFAM" id="SSF50729">
    <property type="entry name" value="PH domain-like"/>
    <property type="match status" value="1"/>
</dbReference>
<dbReference type="Pfam" id="PF00620">
    <property type="entry name" value="RhoGAP"/>
    <property type="match status" value="1"/>
</dbReference>
<dbReference type="InterPro" id="IPR000198">
    <property type="entry name" value="RhoGAP_dom"/>
</dbReference>
<dbReference type="GO" id="GO:0005096">
    <property type="term" value="F:GTPase activator activity"/>
    <property type="evidence" value="ECO:0007669"/>
    <property type="project" value="UniProtKB-KW"/>
</dbReference>
<feature type="compositionally biased region" description="Pro residues" evidence="2">
    <location>
        <begin position="1078"/>
        <end position="1087"/>
    </location>
</feature>
<keyword evidence="1" id="KW-0343">GTPase activation</keyword>
<dbReference type="GO" id="GO:0007165">
    <property type="term" value="P:signal transduction"/>
    <property type="evidence" value="ECO:0007669"/>
    <property type="project" value="InterPro"/>
</dbReference>
<feature type="compositionally biased region" description="Pro residues" evidence="2">
    <location>
        <begin position="934"/>
        <end position="951"/>
    </location>
</feature>
<feature type="region of interest" description="Disordered" evidence="2">
    <location>
        <begin position="618"/>
        <end position="728"/>
    </location>
</feature>
<protein>
    <submittedName>
        <fullName evidence="6">Uncharacterized protein LOC117647050 isoform X1</fullName>
    </submittedName>
</protein>
<evidence type="ECO:0000256" key="2">
    <source>
        <dbReference type="SAM" id="MobiDB-lite"/>
    </source>
</evidence>
<dbReference type="Gene3D" id="2.30.29.30">
    <property type="entry name" value="Pleckstrin-homology domain (PH domain)/Phosphotyrosine-binding domain (PTB)"/>
    <property type="match status" value="1"/>
</dbReference>
<reference evidence="6" key="1">
    <citation type="submission" date="2025-08" db="UniProtKB">
        <authorList>
            <consortium name="RefSeq"/>
        </authorList>
    </citation>
    <scope>IDENTIFICATION</scope>
    <source>
        <tissue evidence="6">Total insect</tissue>
    </source>
</reference>
<name>A0A6P8YWC5_THRPL</name>
<dbReference type="KEGG" id="tpal:117647050"/>
<proteinExistence type="predicted"/>
<evidence type="ECO:0000256" key="1">
    <source>
        <dbReference type="ARBA" id="ARBA00022468"/>
    </source>
</evidence>
<feature type="compositionally biased region" description="Basic residues" evidence="2">
    <location>
        <begin position="361"/>
        <end position="372"/>
    </location>
</feature>
<dbReference type="Gene3D" id="1.10.555.10">
    <property type="entry name" value="Rho GTPase activation protein"/>
    <property type="match status" value="1"/>
</dbReference>